<proteinExistence type="predicted"/>
<organism evidence="1 2">
    <name type="scientific">Anaerosalibacter massiliensis</name>
    <dbReference type="NCBI Taxonomy" id="1347392"/>
    <lineage>
        <taxon>Bacteria</taxon>
        <taxon>Bacillati</taxon>
        <taxon>Bacillota</taxon>
        <taxon>Tissierellia</taxon>
        <taxon>Tissierellales</taxon>
        <taxon>Sporanaerobacteraceae</taxon>
        <taxon>Anaerosalibacter</taxon>
    </lineage>
</organism>
<dbReference type="InterPro" id="IPR002514">
    <property type="entry name" value="Transposase_8"/>
</dbReference>
<dbReference type="RefSeq" id="WP_050069778.1">
    <property type="nucleotide sequence ID" value="NZ_CABKTM010000043.1"/>
</dbReference>
<dbReference type="Gene3D" id="1.10.10.60">
    <property type="entry name" value="Homeodomain-like"/>
    <property type="match status" value="1"/>
</dbReference>
<gene>
    <name evidence="1" type="ORF">NSA23_02825</name>
</gene>
<dbReference type="SUPFAM" id="SSF46689">
    <property type="entry name" value="Homeodomain-like"/>
    <property type="match status" value="1"/>
</dbReference>
<dbReference type="InterPro" id="IPR009057">
    <property type="entry name" value="Homeodomain-like_sf"/>
</dbReference>
<dbReference type="GO" id="GO:0004803">
    <property type="term" value="F:transposase activity"/>
    <property type="evidence" value="ECO:0007669"/>
    <property type="project" value="InterPro"/>
</dbReference>
<keyword evidence="2" id="KW-1185">Reference proteome</keyword>
<evidence type="ECO:0000313" key="2">
    <source>
        <dbReference type="Proteomes" id="UP001142078"/>
    </source>
</evidence>
<dbReference type="GO" id="GO:0006313">
    <property type="term" value="P:DNA transposition"/>
    <property type="evidence" value="ECO:0007669"/>
    <property type="project" value="InterPro"/>
</dbReference>
<accession>A0A9X2MGB6</accession>
<dbReference type="Proteomes" id="UP001142078">
    <property type="component" value="Unassembled WGS sequence"/>
</dbReference>
<sequence>MSKDNKKKKSYTKEFKALVLKRLEEPTTDTITSLSEELGIPRTTIYQWIKKAETDSNTISINRKPTSKWTSKDKFHVVLETSTLTETEIAEYCRRKGIFVDEVKSWKEQCLKANQATMEDP</sequence>
<name>A0A9X2MGB6_9FIRM</name>
<protein>
    <submittedName>
        <fullName evidence="1">Transposase</fullName>
    </submittedName>
</protein>
<dbReference type="EMBL" id="JANJZL010000001">
    <property type="protein sequence ID" value="MCR2043046.1"/>
    <property type="molecule type" value="Genomic_DNA"/>
</dbReference>
<dbReference type="AlphaFoldDB" id="A0A9X2MGB6"/>
<dbReference type="GO" id="GO:0003677">
    <property type="term" value="F:DNA binding"/>
    <property type="evidence" value="ECO:0007669"/>
    <property type="project" value="InterPro"/>
</dbReference>
<dbReference type="Pfam" id="PF01527">
    <property type="entry name" value="HTH_Tnp_1"/>
    <property type="match status" value="1"/>
</dbReference>
<evidence type="ECO:0000313" key="1">
    <source>
        <dbReference type="EMBL" id="MCR2043046.1"/>
    </source>
</evidence>
<reference evidence="1" key="1">
    <citation type="submission" date="2022-07" db="EMBL/GenBank/DDBJ databases">
        <title>Enhanced cultured diversity of the mouse gut microbiota enables custom-made synthetic communities.</title>
        <authorList>
            <person name="Afrizal A."/>
        </authorList>
    </citation>
    <scope>NUCLEOTIDE SEQUENCE</scope>
    <source>
        <strain evidence="1">DSM 29482</strain>
    </source>
</reference>
<comment type="caution">
    <text evidence="1">The sequence shown here is derived from an EMBL/GenBank/DDBJ whole genome shotgun (WGS) entry which is preliminary data.</text>
</comment>